<gene>
    <name evidence="1" type="ordered locus">Plabr_0989</name>
</gene>
<dbReference type="HOGENOM" id="CLU_1160384_0_0_0"/>
<dbReference type="Proteomes" id="UP000006860">
    <property type="component" value="Chromosome"/>
</dbReference>
<accession>F0SJ68</accession>
<organism evidence="1 2">
    <name type="scientific">Rubinisphaera brasiliensis (strain ATCC 49424 / DSM 5305 / JCM 21570 / IAM 15109 / NBRC 103401 / IFAM 1448)</name>
    <name type="common">Planctomyces brasiliensis</name>
    <dbReference type="NCBI Taxonomy" id="756272"/>
    <lineage>
        <taxon>Bacteria</taxon>
        <taxon>Pseudomonadati</taxon>
        <taxon>Planctomycetota</taxon>
        <taxon>Planctomycetia</taxon>
        <taxon>Planctomycetales</taxon>
        <taxon>Planctomycetaceae</taxon>
        <taxon>Rubinisphaera</taxon>
    </lineage>
</organism>
<proteinExistence type="predicted"/>
<evidence type="ECO:0000313" key="1">
    <source>
        <dbReference type="EMBL" id="ADY58610.1"/>
    </source>
</evidence>
<dbReference type="AlphaFoldDB" id="F0SJ68"/>
<dbReference type="RefSeq" id="WP_013627346.1">
    <property type="nucleotide sequence ID" value="NC_015174.1"/>
</dbReference>
<evidence type="ECO:0000313" key="2">
    <source>
        <dbReference type="Proteomes" id="UP000006860"/>
    </source>
</evidence>
<reference evidence="2" key="1">
    <citation type="submission" date="2011-02" db="EMBL/GenBank/DDBJ databases">
        <title>The complete genome of Planctomyces brasiliensis DSM 5305.</title>
        <authorList>
            <person name="Lucas S."/>
            <person name="Copeland A."/>
            <person name="Lapidus A."/>
            <person name="Bruce D."/>
            <person name="Goodwin L."/>
            <person name="Pitluck S."/>
            <person name="Kyrpides N."/>
            <person name="Mavromatis K."/>
            <person name="Pagani I."/>
            <person name="Ivanova N."/>
            <person name="Ovchinnikova G."/>
            <person name="Lu M."/>
            <person name="Detter J.C."/>
            <person name="Han C."/>
            <person name="Land M."/>
            <person name="Hauser L."/>
            <person name="Markowitz V."/>
            <person name="Cheng J.-F."/>
            <person name="Hugenholtz P."/>
            <person name="Woyke T."/>
            <person name="Wu D."/>
            <person name="Tindall B."/>
            <person name="Pomrenke H.G."/>
            <person name="Brambilla E."/>
            <person name="Klenk H.-P."/>
            <person name="Eisen J.A."/>
        </authorList>
    </citation>
    <scope>NUCLEOTIDE SEQUENCE [LARGE SCALE GENOMIC DNA]</scope>
    <source>
        <strain evidence="2">ATCC 49424 / DSM 5305 / JCM 21570 / NBRC 103401 / IFAM 1448</strain>
    </source>
</reference>
<sequence length="239" mass="27204">MSKNQLLRFMAVVEQPANFNYAESPRLRFTSGDLPSTPSKQSTQRSLERMQDHVTKYLKQYLPNEDSRFLIWLVDESGNPIFFLTGLLDVRSGKLTKEQIAEREHHLLPQITCEQVLTDMEIIVSAMAELTFSEGFDFEAPDDDGDDDSIADELVEESCGHLETSYVSYVERDENYLLVNAGITETLTVEVPWNPSKRLRPDQVEYLKVLADDELHDQIAANQFVNLTINLSDAVVRTA</sequence>
<protein>
    <submittedName>
        <fullName evidence="1">Uncharacterized protein</fullName>
    </submittedName>
</protein>
<keyword evidence="2" id="KW-1185">Reference proteome</keyword>
<name>F0SJ68_RUBBR</name>
<dbReference type="EMBL" id="CP002546">
    <property type="protein sequence ID" value="ADY58610.1"/>
    <property type="molecule type" value="Genomic_DNA"/>
</dbReference>
<dbReference type="STRING" id="756272.Plabr_0989"/>
<dbReference type="KEGG" id="pbs:Plabr_0989"/>